<keyword evidence="2" id="KW-1185">Reference proteome</keyword>
<dbReference type="Proteomes" id="UP001065298">
    <property type="component" value="Chromosome 4"/>
</dbReference>
<reference evidence="1" key="1">
    <citation type="submission" date="2022-06" db="EMBL/GenBank/DDBJ databases">
        <title>Fusarium solani species complex genomes reveal bases of compartmentalisation and animal pathogenesis.</title>
        <authorList>
            <person name="Tsai I.J."/>
        </authorList>
    </citation>
    <scope>NUCLEOTIDE SEQUENCE</scope>
    <source>
        <strain evidence="1">Fu6.1</strain>
    </source>
</reference>
<comment type="caution">
    <text evidence="1">The sequence shown here is derived from an EMBL/GenBank/DDBJ whole genome shotgun (WGS) entry which is preliminary data.</text>
</comment>
<gene>
    <name evidence="1" type="ORF">NCS57_00661100</name>
</gene>
<dbReference type="EMBL" id="CM046506">
    <property type="protein sequence ID" value="KAI8671847.1"/>
    <property type="molecule type" value="Genomic_DNA"/>
</dbReference>
<evidence type="ECO:0000313" key="2">
    <source>
        <dbReference type="Proteomes" id="UP001065298"/>
    </source>
</evidence>
<accession>A0ACC0R3G5</accession>
<sequence>MASDLPQVQRYITTHDASGKSVIDQSIPTAAPWYSLPDNSAIFAQCYATRGFPVNLSGDKDLQQYREFLDDAPGLVVSNGTVLRYVDIGPNVTSPIHRTSTPYSVLPSISVPCSLRAKMVAMITPKKIVVLGGGPAGMATALSFIKAGFKVKVYERYPSAKPAGTLLNLWPPPIHALKSMGVDVKGLGAPCHTSFRNSMGHVRADLRLPRRDHR</sequence>
<evidence type="ECO:0000313" key="1">
    <source>
        <dbReference type="EMBL" id="KAI8671847.1"/>
    </source>
</evidence>
<organism evidence="1 2">
    <name type="scientific">Fusarium keratoplasticum</name>
    <dbReference type="NCBI Taxonomy" id="1328300"/>
    <lineage>
        <taxon>Eukaryota</taxon>
        <taxon>Fungi</taxon>
        <taxon>Dikarya</taxon>
        <taxon>Ascomycota</taxon>
        <taxon>Pezizomycotina</taxon>
        <taxon>Sordariomycetes</taxon>
        <taxon>Hypocreomycetidae</taxon>
        <taxon>Hypocreales</taxon>
        <taxon>Nectriaceae</taxon>
        <taxon>Fusarium</taxon>
        <taxon>Fusarium solani species complex</taxon>
    </lineage>
</organism>
<name>A0ACC0R3G5_9HYPO</name>
<protein>
    <submittedName>
        <fullName evidence="1">FAD-binding-3 domain-containing protein</fullName>
    </submittedName>
</protein>
<proteinExistence type="predicted"/>